<protein>
    <recommendedName>
        <fullName evidence="3">DUF4806 domain-containing protein</fullName>
    </recommendedName>
</protein>
<evidence type="ECO:0000313" key="1">
    <source>
        <dbReference type="EMBL" id="KAK4873048.1"/>
    </source>
</evidence>
<accession>A0AAN7QCA7</accession>
<name>A0AAN7QCA7_9COLE</name>
<keyword evidence="2" id="KW-1185">Reference proteome</keyword>
<dbReference type="EMBL" id="JARPUR010000007">
    <property type="protein sequence ID" value="KAK4873048.1"/>
    <property type="molecule type" value="Genomic_DNA"/>
</dbReference>
<proteinExistence type="predicted"/>
<evidence type="ECO:0008006" key="3">
    <source>
        <dbReference type="Google" id="ProtNLM"/>
    </source>
</evidence>
<dbReference type="Proteomes" id="UP001353858">
    <property type="component" value="Unassembled WGS sequence"/>
</dbReference>
<dbReference type="AlphaFoldDB" id="A0AAN7QCA7"/>
<evidence type="ECO:0000313" key="2">
    <source>
        <dbReference type="Proteomes" id="UP001353858"/>
    </source>
</evidence>
<reference evidence="2" key="1">
    <citation type="submission" date="2023-01" db="EMBL/GenBank/DDBJ databases">
        <title>Key to firefly adult light organ development and bioluminescence: homeobox transcription factors regulate luciferase expression and transportation to peroxisome.</title>
        <authorList>
            <person name="Fu X."/>
        </authorList>
    </citation>
    <scope>NUCLEOTIDE SEQUENCE [LARGE SCALE GENOMIC DNA]</scope>
</reference>
<comment type="caution">
    <text evidence="1">The sequence shown here is derived from an EMBL/GenBank/DDBJ whole genome shotgun (WGS) entry which is preliminary data.</text>
</comment>
<sequence>MSKKPSGAEYQKRTKERELEVRHSSSLLSSWLNVKEVNKKEGSNCSTNMTFEEHSSAVQEDILGGTNFETEISQQEENQVLLTYGTNDDEGGFQAVSNQGSTIAKIGPRIEKVYDEFLNIQEIIESLDPKNELNETERNDFEDKYFDLNTLATTLIEDAHKKDNHVKHSNKQAPNIPLPTIKVPDFNGSYSGNARSTKKIRIEPDKCHLPLKYSNLDYSSVRNGPEHDGNPSDGSLTVLRQVTELKFEVNKMPLQIDRIEKLLSNFMTENVLGEGDKDGDFFNNIPLGSVDAINSFDSEIKSDKRKFKKLAHLLYLLEGDTTQKIVYSHMNKLITNEAGVLYSGQGKKKKLPFMNLTLYNVILVATRKWLSTATEVDIKNQLHFSWPQQSHA</sequence>
<organism evidence="1 2">
    <name type="scientific">Aquatica leii</name>
    <dbReference type="NCBI Taxonomy" id="1421715"/>
    <lineage>
        <taxon>Eukaryota</taxon>
        <taxon>Metazoa</taxon>
        <taxon>Ecdysozoa</taxon>
        <taxon>Arthropoda</taxon>
        <taxon>Hexapoda</taxon>
        <taxon>Insecta</taxon>
        <taxon>Pterygota</taxon>
        <taxon>Neoptera</taxon>
        <taxon>Endopterygota</taxon>
        <taxon>Coleoptera</taxon>
        <taxon>Polyphaga</taxon>
        <taxon>Elateriformia</taxon>
        <taxon>Elateroidea</taxon>
        <taxon>Lampyridae</taxon>
        <taxon>Luciolinae</taxon>
        <taxon>Aquatica</taxon>
    </lineage>
</organism>
<gene>
    <name evidence="1" type="ORF">RN001_015077</name>
</gene>